<proteinExistence type="predicted"/>
<evidence type="ECO:0000256" key="1">
    <source>
        <dbReference type="SAM" id="SignalP"/>
    </source>
</evidence>
<dbReference type="KEGG" id="orm:HTY61_00925"/>
<feature type="chain" id="PRO_5026752873" evidence="1">
    <location>
        <begin position="22"/>
        <end position="195"/>
    </location>
</feature>
<dbReference type="Pfam" id="PF06037">
    <property type="entry name" value="DUF922"/>
    <property type="match status" value="1"/>
</dbReference>
<keyword evidence="3" id="KW-1185">Reference proteome</keyword>
<keyword evidence="1" id="KW-0732">Signal</keyword>
<accession>A0A6N1V835</accession>
<dbReference type="InterPro" id="IPR010321">
    <property type="entry name" value="DUF922"/>
</dbReference>
<dbReference type="AlphaFoldDB" id="A0A6N1V835"/>
<dbReference type="PIRSF" id="PIRSF010521">
    <property type="entry name" value="DUF922_bac"/>
    <property type="match status" value="1"/>
</dbReference>
<reference evidence="2 3" key="1">
    <citation type="submission" date="2020-06" db="EMBL/GenBank/DDBJ databases">
        <title>Oricola thermophila sp. nov. isolated from a tidal sediments.</title>
        <authorList>
            <person name="Kwon K.K."/>
            <person name="Yang S.-H."/>
            <person name="Park M.-J."/>
        </authorList>
    </citation>
    <scope>NUCLEOTIDE SEQUENCE [LARGE SCALE GENOMIC DNA]</scope>
    <source>
        <strain evidence="2 3">MEBiC13590</strain>
    </source>
</reference>
<feature type="signal peptide" evidence="1">
    <location>
        <begin position="1"/>
        <end position="21"/>
    </location>
</feature>
<protein>
    <submittedName>
        <fullName evidence="2">DUF922 domain-containing protein</fullName>
    </submittedName>
</protein>
<gene>
    <name evidence="2" type="ORF">HTY61_00925</name>
</gene>
<dbReference type="EMBL" id="CP054836">
    <property type="protein sequence ID" value="QKV17126.1"/>
    <property type="molecule type" value="Genomic_DNA"/>
</dbReference>
<name>A0A6N1V835_9HYPH</name>
<dbReference type="RefSeq" id="WP_175275022.1">
    <property type="nucleotide sequence ID" value="NZ_CP054836.1"/>
</dbReference>
<organism evidence="2 3">
    <name type="scientific">Oricola thermophila</name>
    <dbReference type="NCBI Taxonomy" id="2742145"/>
    <lineage>
        <taxon>Bacteria</taxon>
        <taxon>Pseudomonadati</taxon>
        <taxon>Pseudomonadota</taxon>
        <taxon>Alphaproteobacteria</taxon>
        <taxon>Hyphomicrobiales</taxon>
        <taxon>Ahrensiaceae</taxon>
        <taxon>Oricola</taxon>
    </lineage>
</organism>
<evidence type="ECO:0000313" key="2">
    <source>
        <dbReference type="EMBL" id="QKV17126.1"/>
    </source>
</evidence>
<sequence>MRALPSLPAIALLLLAAPAAAAEIRARVVVKTYPVSGETGAALYAAIGGGGPLVGGRRAIARTDFDLRWGRDYVRDGRDCVLAAARPFLTVTYTLPEPSGPLPPETAARWARFAAAIRSHEEVHGRYVEEMAREIYDATVGFRQENDPGCTAIREAIQAPLKAAYARYRERNAAFEASEMAPGGPIRRRVLELVR</sequence>
<dbReference type="Proteomes" id="UP000509367">
    <property type="component" value="Chromosome"/>
</dbReference>
<evidence type="ECO:0000313" key="3">
    <source>
        <dbReference type="Proteomes" id="UP000509367"/>
    </source>
</evidence>